<dbReference type="InterPro" id="IPR006094">
    <property type="entry name" value="Oxid_FAD_bind_N"/>
</dbReference>
<dbReference type="InterPro" id="IPR016166">
    <property type="entry name" value="FAD-bd_PCMH"/>
</dbReference>
<comment type="similarity">
    <text evidence="1">Belongs to the oxygen-dependent FAD-linked oxidoreductase family.</text>
</comment>
<dbReference type="Pfam" id="PF01565">
    <property type="entry name" value="FAD_binding_4"/>
    <property type="match status" value="1"/>
</dbReference>
<feature type="signal peptide" evidence="5">
    <location>
        <begin position="1"/>
        <end position="18"/>
    </location>
</feature>
<keyword evidence="5" id="KW-0732">Signal</keyword>
<dbReference type="EMBL" id="LATX01001335">
    <property type="protein sequence ID" value="KTB42431.1"/>
    <property type="molecule type" value="Genomic_DNA"/>
</dbReference>
<accession>A0A0W0G1H0</accession>
<evidence type="ECO:0000256" key="3">
    <source>
        <dbReference type="ARBA" id="ARBA00022827"/>
    </source>
</evidence>
<dbReference type="PANTHER" id="PTHR42973">
    <property type="entry name" value="BINDING OXIDOREDUCTASE, PUTATIVE (AFU_ORTHOLOGUE AFUA_1G17690)-RELATED"/>
    <property type="match status" value="1"/>
</dbReference>
<sequence length="513" mass="56015">MLPSVVLAGALISPAVSGSALAKQAPLGTASHQCCDMIADILPGKVYWPGQPSYEAQQSSYYSGQQASLGPRCRVTPTTTSDVSQILKAATSNRCQFAVRGGGHMAWGGASNVDASGFTIDMQELNSVSLSEDRKMVSFGSGSRWRDVYRELAPYNLTTVGGRVGDVGVGGFLLGGGIGFLSAEHGFGSDNIINYEIVLADGTVVNANKDEHHDLYWALKLGSTNFGVVTRFDMTTFPQGQVWGGSQFFAITDAPALLEKLVVFTKKLAEEPKGFYGLTIAWNPAQQDYIIWTLQTYLEPVAYPPLWSDFVDTKPLVDVMGIKNLIDITEEFQEADPGKKARSQWLTMTFKANAQFHLDIHAKGIELFQPYHHRPGVHWAVGVQPVPRSLSAAASRKGGNPASLSTEDGELWIMIITTAWLDQSDDASMKASSQTLLHWAETEAKRRGLFHPFAYMNYATGSQAVLGRTAREVSITRMKATQERYDPNGVLRNTWLGGFKLPPQEQEHDAAEL</sequence>
<dbReference type="Proteomes" id="UP000054988">
    <property type="component" value="Unassembled WGS sequence"/>
</dbReference>
<evidence type="ECO:0000313" key="7">
    <source>
        <dbReference type="EMBL" id="KTB42431.1"/>
    </source>
</evidence>
<evidence type="ECO:0000256" key="5">
    <source>
        <dbReference type="SAM" id="SignalP"/>
    </source>
</evidence>
<feature type="domain" description="FAD-binding PCMH-type" evidence="6">
    <location>
        <begin position="67"/>
        <end position="239"/>
    </location>
</feature>
<keyword evidence="3" id="KW-0274">FAD</keyword>
<dbReference type="InterPro" id="IPR050416">
    <property type="entry name" value="FAD-linked_Oxidoreductase"/>
</dbReference>
<evidence type="ECO:0000256" key="4">
    <source>
        <dbReference type="ARBA" id="ARBA00023002"/>
    </source>
</evidence>
<reference evidence="7 8" key="1">
    <citation type="submission" date="2015-12" db="EMBL/GenBank/DDBJ databases">
        <title>Draft genome sequence of Moniliophthora roreri, the causal agent of frosty pod rot of cacao.</title>
        <authorList>
            <person name="Aime M.C."/>
            <person name="Diaz-Valderrama J.R."/>
            <person name="Kijpornyongpan T."/>
            <person name="Phillips-Mora W."/>
        </authorList>
    </citation>
    <scope>NUCLEOTIDE SEQUENCE [LARGE SCALE GENOMIC DNA]</scope>
    <source>
        <strain evidence="7 8">MCA 2952</strain>
    </source>
</reference>
<evidence type="ECO:0000313" key="8">
    <source>
        <dbReference type="Proteomes" id="UP000054988"/>
    </source>
</evidence>
<dbReference type="PROSITE" id="PS51387">
    <property type="entry name" value="FAD_PCMH"/>
    <property type="match status" value="1"/>
</dbReference>
<dbReference type="SUPFAM" id="SSF56176">
    <property type="entry name" value="FAD-binding/transporter-associated domain-like"/>
    <property type="match status" value="1"/>
</dbReference>
<comment type="caution">
    <text evidence="7">The sequence shown here is derived from an EMBL/GenBank/DDBJ whole genome shotgun (WGS) entry which is preliminary data.</text>
</comment>
<dbReference type="eggNOG" id="KOG1231">
    <property type="taxonomic scope" value="Eukaryota"/>
</dbReference>
<dbReference type="Gene3D" id="3.30.465.10">
    <property type="match status" value="1"/>
</dbReference>
<dbReference type="GO" id="GO:0016491">
    <property type="term" value="F:oxidoreductase activity"/>
    <property type="evidence" value="ECO:0007669"/>
    <property type="project" value="UniProtKB-KW"/>
</dbReference>
<protein>
    <recommendedName>
        <fullName evidence="6">FAD-binding PCMH-type domain-containing protein</fullName>
    </recommendedName>
</protein>
<dbReference type="PANTHER" id="PTHR42973:SF54">
    <property type="entry name" value="FAD-BINDING PCMH-TYPE DOMAIN-CONTAINING PROTEIN"/>
    <property type="match status" value="1"/>
</dbReference>
<evidence type="ECO:0000256" key="1">
    <source>
        <dbReference type="ARBA" id="ARBA00005466"/>
    </source>
</evidence>
<dbReference type="InterPro" id="IPR036318">
    <property type="entry name" value="FAD-bd_PCMH-like_sf"/>
</dbReference>
<feature type="chain" id="PRO_5006902258" description="FAD-binding PCMH-type domain-containing protein" evidence="5">
    <location>
        <begin position="19"/>
        <end position="513"/>
    </location>
</feature>
<proteinExistence type="inferred from homology"/>
<organism evidence="7 8">
    <name type="scientific">Moniliophthora roreri</name>
    <name type="common">Frosty pod rot fungus</name>
    <name type="synonym">Monilia roreri</name>
    <dbReference type="NCBI Taxonomy" id="221103"/>
    <lineage>
        <taxon>Eukaryota</taxon>
        <taxon>Fungi</taxon>
        <taxon>Dikarya</taxon>
        <taxon>Basidiomycota</taxon>
        <taxon>Agaricomycotina</taxon>
        <taxon>Agaricomycetes</taxon>
        <taxon>Agaricomycetidae</taxon>
        <taxon>Agaricales</taxon>
        <taxon>Marasmiineae</taxon>
        <taxon>Marasmiaceae</taxon>
        <taxon>Moniliophthora</taxon>
    </lineage>
</organism>
<dbReference type="InterPro" id="IPR016169">
    <property type="entry name" value="FAD-bd_PCMH_sub2"/>
</dbReference>
<keyword evidence="2" id="KW-0285">Flavoprotein</keyword>
<name>A0A0W0G1H0_MONRR</name>
<dbReference type="GO" id="GO:0071949">
    <property type="term" value="F:FAD binding"/>
    <property type="evidence" value="ECO:0007669"/>
    <property type="project" value="InterPro"/>
</dbReference>
<evidence type="ECO:0000256" key="2">
    <source>
        <dbReference type="ARBA" id="ARBA00022630"/>
    </source>
</evidence>
<evidence type="ECO:0000259" key="6">
    <source>
        <dbReference type="PROSITE" id="PS51387"/>
    </source>
</evidence>
<dbReference type="AlphaFoldDB" id="A0A0W0G1H0"/>
<gene>
    <name evidence="7" type="ORF">WG66_5006</name>
</gene>
<keyword evidence="4" id="KW-0560">Oxidoreductase</keyword>